<dbReference type="AlphaFoldDB" id="A0A1G6HI18"/>
<keyword evidence="2" id="KW-1185">Reference proteome</keyword>
<dbReference type="NCBIfam" id="NF010189">
    <property type="entry name" value="PRK13668.1"/>
    <property type="match status" value="1"/>
</dbReference>
<evidence type="ECO:0000313" key="1">
    <source>
        <dbReference type="EMBL" id="SDB93967.1"/>
    </source>
</evidence>
<dbReference type="Proteomes" id="UP000242949">
    <property type="component" value="Unassembled WGS sequence"/>
</dbReference>
<dbReference type="OrthoDB" id="154553at2"/>
<dbReference type="RefSeq" id="WP_090793849.1">
    <property type="nucleotide sequence ID" value="NZ_FMYI01000003.1"/>
</dbReference>
<organism evidence="1 2">
    <name type="scientific">Pelagirhabdus alkalitolerans</name>
    <dbReference type="NCBI Taxonomy" id="1612202"/>
    <lineage>
        <taxon>Bacteria</taxon>
        <taxon>Bacillati</taxon>
        <taxon>Bacillota</taxon>
        <taxon>Bacilli</taxon>
        <taxon>Bacillales</taxon>
        <taxon>Bacillaceae</taxon>
        <taxon>Pelagirhabdus</taxon>
    </lineage>
</organism>
<name>A0A1G6HI18_9BACI</name>
<accession>A0A1G6HI18</accession>
<protein>
    <submittedName>
        <fullName evidence="1">Uncharacterized protein YtpQ, UPF0354 family</fullName>
    </submittedName>
</protein>
<dbReference type="InterPro" id="IPR010838">
    <property type="entry name" value="DUF1444"/>
</dbReference>
<dbReference type="PIRSF" id="PIRSF012562">
    <property type="entry name" value="UCP012562"/>
    <property type="match status" value="1"/>
</dbReference>
<evidence type="ECO:0000313" key="2">
    <source>
        <dbReference type="Proteomes" id="UP000242949"/>
    </source>
</evidence>
<reference evidence="2" key="1">
    <citation type="submission" date="2016-09" db="EMBL/GenBank/DDBJ databases">
        <authorList>
            <person name="Varghese N."/>
            <person name="Submissions S."/>
        </authorList>
    </citation>
    <scope>NUCLEOTIDE SEQUENCE [LARGE SCALE GENOMIC DNA]</scope>
    <source>
        <strain evidence="2">S5</strain>
    </source>
</reference>
<proteinExistence type="predicted"/>
<dbReference type="STRING" id="1612202.SAMN05421734_10321"/>
<gene>
    <name evidence="1" type="ORF">SAMN05421734_10321</name>
</gene>
<dbReference type="Pfam" id="PF07285">
    <property type="entry name" value="DUF1444"/>
    <property type="match status" value="1"/>
</dbReference>
<dbReference type="EMBL" id="FMYI01000003">
    <property type="protein sequence ID" value="SDB93967.1"/>
    <property type="molecule type" value="Genomic_DNA"/>
</dbReference>
<sequence>MALTSIQLKKRLDDKFSDEKWITRYNREEDKYRVELKDSKQGVSITLPAVIAKYEKRGDQAIDELVYHVTSSLDMMAQKQSLKDREKSIFPVIRSTSFATETNAKTQLIYHEHTAETRIYYALDLGETYQLIDQPMLEEVKWTEDHLKEISQFNLKTLPVTFNEDMVADNAFYFVNANDGYDASRILNKSWLKTFKEEAKGEVVLSVPHQDTLIVADIVNDAGYDIIAQMAMQFFAEGRVPITSLSFVYEDDELKPIFILAKKKPTDKQD</sequence>